<organism evidence="3 4">
    <name type="scientific">Kordia aestuariivivens</name>
    <dbReference type="NCBI Taxonomy" id="2759037"/>
    <lineage>
        <taxon>Bacteria</taxon>
        <taxon>Pseudomonadati</taxon>
        <taxon>Bacteroidota</taxon>
        <taxon>Flavobacteriia</taxon>
        <taxon>Flavobacteriales</taxon>
        <taxon>Flavobacteriaceae</taxon>
        <taxon>Kordia</taxon>
    </lineage>
</organism>
<dbReference type="CDD" id="cd00293">
    <property type="entry name" value="USP-like"/>
    <property type="match status" value="1"/>
</dbReference>
<dbReference type="Pfam" id="PF00582">
    <property type="entry name" value="Usp"/>
    <property type="match status" value="1"/>
</dbReference>
<dbReference type="SUPFAM" id="SSF52402">
    <property type="entry name" value="Adenine nucleotide alpha hydrolases-like"/>
    <property type="match status" value="1"/>
</dbReference>
<keyword evidence="4" id="KW-1185">Reference proteome</keyword>
<feature type="domain" description="UspA" evidence="2">
    <location>
        <begin position="7"/>
        <end position="124"/>
    </location>
</feature>
<protein>
    <submittedName>
        <fullName evidence="3">Universal stress protein</fullName>
    </submittedName>
</protein>
<reference evidence="3 4" key="1">
    <citation type="submission" date="2020-07" db="EMBL/GenBank/DDBJ databases">
        <title>Description of Kordia aestuariivivens sp. nov., isolated from a tidal flat.</title>
        <authorList>
            <person name="Park S."/>
            <person name="Yoon J.-H."/>
        </authorList>
    </citation>
    <scope>NUCLEOTIDE SEQUENCE [LARGE SCALE GENOMIC DNA]</scope>
    <source>
        <strain evidence="3 4">YSTF-M3</strain>
    </source>
</reference>
<dbReference type="PANTHER" id="PTHR46268:SF15">
    <property type="entry name" value="UNIVERSAL STRESS PROTEIN HP_0031"/>
    <property type="match status" value="1"/>
</dbReference>
<accession>A0ABR7QDV6</accession>
<sequence length="272" mass="30180">MNTPKYKLLVLTDLSEACNTALENAVNLSKIINGSVEVFHVLKPSDIAEYENQLSAMRSIDEERVNKKAKLKTLVREISKKTGVTITASSILGNLKDETMERIEAVKPDIVVLGKRTQKLINFLGDGFTKFILDTFNGSVLISGKDKIMSPSEAMSIGLFNTTPEELSLELTKDLRKHTKNPIKRFKVRTDAEKAEAIAENVITYEFENGSNTMNNIASYVAKNNIGLLCMNPHTKKSTGPFQGLRSNIKQAIQKINVPILIVNNQASIQLQ</sequence>
<dbReference type="RefSeq" id="WP_187563788.1">
    <property type="nucleotide sequence ID" value="NZ_JACGWS010000013.1"/>
</dbReference>
<name>A0ABR7QDV6_9FLAO</name>
<evidence type="ECO:0000256" key="1">
    <source>
        <dbReference type="ARBA" id="ARBA00008791"/>
    </source>
</evidence>
<gene>
    <name evidence="3" type="ORF">H2O64_18885</name>
</gene>
<evidence type="ECO:0000313" key="4">
    <source>
        <dbReference type="Proteomes" id="UP000619238"/>
    </source>
</evidence>
<dbReference type="InterPro" id="IPR006016">
    <property type="entry name" value="UspA"/>
</dbReference>
<dbReference type="PANTHER" id="PTHR46268">
    <property type="entry name" value="STRESS RESPONSE PROTEIN NHAX"/>
    <property type="match status" value="1"/>
</dbReference>
<evidence type="ECO:0000259" key="2">
    <source>
        <dbReference type="Pfam" id="PF00582"/>
    </source>
</evidence>
<dbReference type="Proteomes" id="UP000619238">
    <property type="component" value="Unassembled WGS sequence"/>
</dbReference>
<comment type="caution">
    <text evidence="3">The sequence shown here is derived from an EMBL/GenBank/DDBJ whole genome shotgun (WGS) entry which is preliminary data.</text>
</comment>
<dbReference type="EMBL" id="JACGWS010000013">
    <property type="protein sequence ID" value="MBC8756747.1"/>
    <property type="molecule type" value="Genomic_DNA"/>
</dbReference>
<proteinExistence type="inferred from homology"/>
<dbReference type="Gene3D" id="3.40.50.12370">
    <property type="match status" value="1"/>
</dbReference>
<comment type="similarity">
    <text evidence="1">Belongs to the universal stress protein A family.</text>
</comment>
<evidence type="ECO:0000313" key="3">
    <source>
        <dbReference type="EMBL" id="MBC8756747.1"/>
    </source>
</evidence>